<dbReference type="Proteomes" id="UP001150925">
    <property type="component" value="Unassembled WGS sequence"/>
</dbReference>
<feature type="signal peptide" evidence="2">
    <location>
        <begin position="1"/>
        <end position="23"/>
    </location>
</feature>
<organism evidence="3 4">
    <name type="scientific">Dispira parvispora</name>
    <dbReference type="NCBI Taxonomy" id="1520584"/>
    <lineage>
        <taxon>Eukaryota</taxon>
        <taxon>Fungi</taxon>
        <taxon>Fungi incertae sedis</taxon>
        <taxon>Zoopagomycota</taxon>
        <taxon>Kickxellomycotina</taxon>
        <taxon>Dimargaritomycetes</taxon>
        <taxon>Dimargaritales</taxon>
        <taxon>Dimargaritaceae</taxon>
        <taxon>Dispira</taxon>
    </lineage>
</organism>
<comment type="caution">
    <text evidence="3">The sequence shown here is derived from an EMBL/GenBank/DDBJ whole genome shotgun (WGS) entry which is preliminary data.</text>
</comment>
<feature type="chain" id="PRO_5040928969" evidence="2">
    <location>
        <begin position="24"/>
        <end position="313"/>
    </location>
</feature>
<evidence type="ECO:0000313" key="3">
    <source>
        <dbReference type="EMBL" id="KAJ1966855.1"/>
    </source>
</evidence>
<evidence type="ECO:0000313" key="4">
    <source>
        <dbReference type="Proteomes" id="UP001150925"/>
    </source>
</evidence>
<evidence type="ECO:0000256" key="1">
    <source>
        <dbReference type="SAM" id="MobiDB-lite"/>
    </source>
</evidence>
<accession>A0A9W8E877</accession>
<gene>
    <name evidence="3" type="ORF">IWQ62_002210</name>
</gene>
<dbReference type="AlphaFoldDB" id="A0A9W8E877"/>
<sequence length="313" mass="30642">MRLPPLSSLMTLYLLVTLVTVHTSPAPFPLPVVTTDRGEIQHLQPRFLGALINIAKTVGSAVSRGASAASKTVKNGASVVKNKVTSVSSTSKNQAIPAKSNPQTAEKAKANDAATAAQARQAEARKQAAAPATTAGSNGGSNTGSTLANTAMVAPALLPQGGGSGAAAAASTGTSTGTKMKYLAGGGVAGVGGMMLMGGSGEESGQEMGDAVTTGADALAGGATGSYVAADSSVVPNNEMAYTPQVETQQTVSGAPMAEASTGGPTNTSPVARSTNSLVIGDIPANTSGDMTNAAATTGQVPMNSNMVYSGTG</sequence>
<feature type="region of interest" description="Disordered" evidence="1">
    <location>
        <begin position="84"/>
        <end position="147"/>
    </location>
</feature>
<name>A0A9W8E877_9FUNG</name>
<evidence type="ECO:0000256" key="2">
    <source>
        <dbReference type="SAM" id="SignalP"/>
    </source>
</evidence>
<feature type="compositionally biased region" description="Polar residues" evidence="1">
    <location>
        <begin position="263"/>
        <end position="272"/>
    </location>
</feature>
<proteinExistence type="predicted"/>
<protein>
    <submittedName>
        <fullName evidence="3">Uncharacterized protein</fullName>
    </submittedName>
</protein>
<feature type="compositionally biased region" description="Low complexity" evidence="1">
    <location>
        <begin position="84"/>
        <end position="93"/>
    </location>
</feature>
<reference evidence="3" key="1">
    <citation type="submission" date="2022-07" db="EMBL/GenBank/DDBJ databases">
        <title>Phylogenomic reconstructions and comparative analyses of Kickxellomycotina fungi.</title>
        <authorList>
            <person name="Reynolds N.K."/>
            <person name="Stajich J.E."/>
            <person name="Barry K."/>
            <person name="Grigoriev I.V."/>
            <person name="Crous P."/>
            <person name="Smith M.E."/>
        </authorList>
    </citation>
    <scope>NUCLEOTIDE SEQUENCE</scope>
    <source>
        <strain evidence="3">RSA 1196</strain>
    </source>
</reference>
<keyword evidence="2" id="KW-0732">Signal</keyword>
<dbReference type="EMBL" id="JANBPY010000439">
    <property type="protein sequence ID" value="KAJ1966855.1"/>
    <property type="molecule type" value="Genomic_DNA"/>
</dbReference>
<feature type="compositionally biased region" description="Low complexity" evidence="1">
    <location>
        <begin position="111"/>
        <end position="136"/>
    </location>
</feature>
<feature type="region of interest" description="Disordered" evidence="1">
    <location>
        <begin position="246"/>
        <end position="272"/>
    </location>
</feature>
<keyword evidence="4" id="KW-1185">Reference proteome</keyword>